<dbReference type="GO" id="GO:0003690">
    <property type="term" value="F:double-stranded DNA binding"/>
    <property type="evidence" value="ECO:0007669"/>
    <property type="project" value="UniProtKB-ARBA"/>
</dbReference>
<feature type="region of interest" description="Disordered" evidence="12">
    <location>
        <begin position="111"/>
        <end position="215"/>
    </location>
</feature>
<keyword evidence="3" id="KW-0479">Metal-binding</keyword>
<evidence type="ECO:0000256" key="6">
    <source>
        <dbReference type="ARBA" id="ARBA00022833"/>
    </source>
</evidence>
<evidence type="ECO:0000256" key="1">
    <source>
        <dbReference type="ARBA" id="ARBA00004123"/>
    </source>
</evidence>
<protein>
    <recommendedName>
        <fullName evidence="13">C2H2-type domain-containing protein</fullName>
    </recommendedName>
</protein>
<accession>A0A9P0APH5</accession>
<evidence type="ECO:0000256" key="8">
    <source>
        <dbReference type="ARBA" id="ARBA00023125"/>
    </source>
</evidence>
<dbReference type="InterPro" id="IPR013087">
    <property type="entry name" value="Znf_C2H2_type"/>
</dbReference>
<keyword evidence="5 11" id="KW-0863">Zinc-finger</keyword>
<feature type="domain" description="C2H2-type" evidence="13">
    <location>
        <begin position="410"/>
        <end position="439"/>
    </location>
</feature>
<dbReference type="PROSITE" id="PS00028">
    <property type="entry name" value="ZINC_FINGER_C2H2_1"/>
    <property type="match status" value="4"/>
</dbReference>
<sequence>MKQKPHSWDSVILREAGRCEADFWDGANQRTKDSANRGCREAFDKATQRGINVCVTWRSAECRPFSVPDPHRPTLVKFKCSALVQREGGFGEVVKTFVDCAPHIERLRASQEPASLAQEANKRSRIDSSAGSSYSGPPAQASTTGFQPRASATGFQPQVSSTGYQPQASTAGLRPQVSSTRFQPQVSSTGFQPQASTAGYRPQASTTGFSAGPRYDPNVYANYRPYASTTQPSTASGSSFAYGPKFACLVCDSYGARPTYGTGPPRPESISSFRDLQSGLGKAASYGTYSGSYGSLTIGASRTGEQRPEPPGDDLIAAGGTNRQKKGKAPMEVRPYVCDVCGFSYLSDSSLQAHMKSHTGETYCTICKDNYSSVRNYRRHMESKHPAEFEKQEEERKKEEREKEKEKKKFPCTYEQCSRSFTTASNLKEHIKSHTGETFCPYCFETLGSVAILRSHISKKHKGEANKPSRGKKSS</sequence>
<dbReference type="InterPro" id="IPR036236">
    <property type="entry name" value="Znf_C2H2_sf"/>
</dbReference>
<dbReference type="GO" id="GO:0008270">
    <property type="term" value="F:zinc ion binding"/>
    <property type="evidence" value="ECO:0007669"/>
    <property type="project" value="UniProtKB-KW"/>
</dbReference>
<keyword evidence="10" id="KW-0539">Nucleus</keyword>
<dbReference type="Gene3D" id="3.30.160.60">
    <property type="entry name" value="Classic Zinc Finger"/>
    <property type="match status" value="2"/>
</dbReference>
<feature type="compositionally biased region" description="Low complexity" evidence="12">
    <location>
        <begin position="128"/>
        <end position="142"/>
    </location>
</feature>
<dbReference type="PROSITE" id="PS50157">
    <property type="entry name" value="ZINC_FINGER_C2H2_2"/>
    <property type="match status" value="2"/>
</dbReference>
<organism evidence="14 15">
    <name type="scientific">Bemisia tabaci</name>
    <name type="common">Sweetpotato whitefly</name>
    <name type="synonym">Aleurodes tabaci</name>
    <dbReference type="NCBI Taxonomy" id="7038"/>
    <lineage>
        <taxon>Eukaryota</taxon>
        <taxon>Metazoa</taxon>
        <taxon>Ecdysozoa</taxon>
        <taxon>Arthropoda</taxon>
        <taxon>Hexapoda</taxon>
        <taxon>Insecta</taxon>
        <taxon>Pterygota</taxon>
        <taxon>Neoptera</taxon>
        <taxon>Paraneoptera</taxon>
        <taxon>Hemiptera</taxon>
        <taxon>Sternorrhyncha</taxon>
        <taxon>Aleyrodoidea</taxon>
        <taxon>Aleyrodidae</taxon>
        <taxon>Aleyrodinae</taxon>
        <taxon>Bemisia</taxon>
    </lineage>
</organism>
<dbReference type="FunFam" id="3.30.160.60:FF:001102">
    <property type="entry name" value="Transcription factor IIIA"/>
    <property type="match status" value="1"/>
</dbReference>
<evidence type="ECO:0000256" key="12">
    <source>
        <dbReference type="SAM" id="MobiDB-lite"/>
    </source>
</evidence>
<dbReference type="AlphaFoldDB" id="A0A9P0APH5"/>
<evidence type="ECO:0000256" key="4">
    <source>
        <dbReference type="ARBA" id="ARBA00022737"/>
    </source>
</evidence>
<keyword evidence="6" id="KW-0862">Zinc</keyword>
<keyword evidence="8" id="KW-0238">DNA-binding</keyword>
<dbReference type="SUPFAM" id="SSF57667">
    <property type="entry name" value="beta-beta-alpha zinc fingers"/>
    <property type="match status" value="2"/>
</dbReference>
<dbReference type="EMBL" id="OU963870">
    <property type="protein sequence ID" value="CAH0395226.1"/>
    <property type="molecule type" value="Genomic_DNA"/>
</dbReference>
<reference evidence="14" key="1">
    <citation type="submission" date="2021-12" db="EMBL/GenBank/DDBJ databases">
        <authorList>
            <person name="King R."/>
        </authorList>
    </citation>
    <scope>NUCLEOTIDE SEQUENCE</scope>
</reference>
<keyword evidence="7" id="KW-0805">Transcription regulation</keyword>
<dbReference type="SMART" id="SM00355">
    <property type="entry name" value="ZnF_C2H2"/>
    <property type="match status" value="4"/>
</dbReference>
<dbReference type="Proteomes" id="UP001152759">
    <property type="component" value="Chromosome 9"/>
</dbReference>
<dbReference type="GO" id="GO:0000981">
    <property type="term" value="F:DNA-binding transcription factor activity, RNA polymerase II-specific"/>
    <property type="evidence" value="ECO:0007669"/>
    <property type="project" value="TreeGrafter"/>
</dbReference>
<proteinExistence type="inferred from homology"/>
<feature type="domain" description="C2H2-type" evidence="13">
    <location>
        <begin position="336"/>
        <end position="363"/>
    </location>
</feature>
<name>A0A9P0APH5_BEMTA</name>
<evidence type="ECO:0000256" key="11">
    <source>
        <dbReference type="PROSITE-ProRule" id="PRU00042"/>
    </source>
</evidence>
<evidence type="ECO:0000256" key="3">
    <source>
        <dbReference type="ARBA" id="ARBA00022723"/>
    </source>
</evidence>
<feature type="compositionally biased region" description="Polar residues" evidence="12">
    <location>
        <begin position="153"/>
        <end position="209"/>
    </location>
</feature>
<evidence type="ECO:0000256" key="5">
    <source>
        <dbReference type="ARBA" id="ARBA00022771"/>
    </source>
</evidence>
<comment type="similarity">
    <text evidence="2">Belongs to the krueppel C2H2-type zinc-finger protein family.</text>
</comment>
<evidence type="ECO:0000313" key="15">
    <source>
        <dbReference type="Proteomes" id="UP001152759"/>
    </source>
</evidence>
<comment type="subcellular location">
    <subcellularLocation>
        <location evidence="1">Nucleus</location>
    </subcellularLocation>
</comment>
<keyword evidence="15" id="KW-1185">Reference proteome</keyword>
<evidence type="ECO:0000313" key="14">
    <source>
        <dbReference type="EMBL" id="CAH0395226.1"/>
    </source>
</evidence>
<gene>
    <name evidence="14" type="ORF">BEMITA_LOCUS13438</name>
</gene>
<evidence type="ECO:0000256" key="9">
    <source>
        <dbReference type="ARBA" id="ARBA00023163"/>
    </source>
</evidence>
<feature type="region of interest" description="Disordered" evidence="12">
    <location>
        <begin position="299"/>
        <end position="328"/>
    </location>
</feature>
<dbReference type="FunFam" id="3.30.160.60:FF:001370">
    <property type="entry name" value="Zinc finger protein"/>
    <property type="match status" value="1"/>
</dbReference>
<dbReference type="PANTHER" id="PTHR24408">
    <property type="entry name" value="ZINC FINGER PROTEIN"/>
    <property type="match status" value="1"/>
</dbReference>
<keyword evidence="9" id="KW-0804">Transcription</keyword>
<evidence type="ECO:0000256" key="2">
    <source>
        <dbReference type="ARBA" id="ARBA00006991"/>
    </source>
</evidence>
<evidence type="ECO:0000259" key="13">
    <source>
        <dbReference type="PROSITE" id="PS50157"/>
    </source>
</evidence>
<dbReference type="Pfam" id="PF00096">
    <property type="entry name" value="zf-C2H2"/>
    <property type="match status" value="2"/>
</dbReference>
<dbReference type="GO" id="GO:0043565">
    <property type="term" value="F:sequence-specific DNA binding"/>
    <property type="evidence" value="ECO:0007669"/>
    <property type="project" value="TreeGrafter"/>
</dbReference>
<feature type="region of interest" description="Disordered" evidence="12">
    <location>
        <begin position="382"/>
        <end position="405"/>
    </location>
</feature>
<dbReference type="GO" id="GO:0005634">
    <property type="term" value="C:nucleus"/>
    <property type="evidence" value="ECO:0007669"/>
    <property type="project" value="UniProtKB-SubCell"/>
</dbReference>
<evidence type="ECO:0000256" key="7">
    <source>
        <dbReference type="ARBA" id="ARBA00023015"/>
    </source>
</evidence>
<keyword evidence="4" id="KW-0677">Repeat</keyword>
<dbReference type="PANTHER" id="PTHR24408:SF58">
    <property type="entry name" value="TRANSCRIPTION FACTOR (TFIIIA), PUTATIVE (AFU_ORTHOLOGUE AFUA_1G05150)-RELATED"/>
    <property type="match status" value="1"/>
</dbReference>
<evidence type="ECO:0000256" key="10">
    <source>
        <dbReference type="ARBA" id="ARBA00023242"/>
    </source>
</evidence>